<proteinExistence type="predicted"/>
<evidence type="ECO:0000256" key="1">
    <source>
        <dbReference type="SAM" id="Phobius"/>
    </source>
</evidence>
<protein>
    <submittedName>
        <fullName evidence="2">Amino acid permease domain protein</fullName>
    </submittedName>
</protein>
<dbReference type="PANTHER" id="PTHR11785">
    <property type="entry name" value="AMINO ACID TRANSPORTER"/>
    <property type="match status" value="1"/>
</dbReference>
<dbReference type="InterPro" id="IPR050598">
    <property type="entry name" value="AminoAcid_Transporter"/>
</dbReference>
<keyword evidence="1" id="KW-1133">Transmembrane helix</keyword>
<comment type="caution">
    <text evidence="2">The sequence shown here is derived from an EMBL/GenBank/DDBJ whole genome shotgun (WGS) entry which is preliminary data.</text>
</comment>
<gene>
    <name evidence="2" type="ORF">B2A_03219</name>
</gene>
<evidence type="ECO:0000313" key="2">
    <source>
        <dbReference type="EMBL" id="EQD61475.1"/>
    </source>
</evidence>
<keyword evidence="1" id="KW-0812">Transmembrane</keyword>
<dbReference type="EMBL" id="AUZZ01002156">
    <property type="protein sequence ID" value="EQD61475.1"/>
    <property type="molecule type" value="Genomic_DNA"/>
</dbReference>
<dbReference type="GO" id="GO:0015179">
    <property type="term" value="F:L-amino acid transmembrane transporter activity"/>
    <property type="evidence" value="ECO:0007669"/>
    <property type="project" value="TreeGrafter"/>
</dbReference>
<name>T1C5U7_9ZZZZ</name>
<feature type="transmembrane region" description="Helical" evidence="1">
    <location>
        <begin position="12"/>
        <end position="32"/>
    </location>
</feature>
<accession>T1C5U7</accession>
<reference evidence="2" key="1">
    <citation type="submission" date="2013-08" db="EMBL/GenBank/DDBJ databases">
        <authorList>
            <person name="Mendez C."/>
            <person name="Richter M."/>
            <person name="Ferrer M."/>
            <person name="Sanchez J."/>
        </authorList>
    </citation>
    <scope>NUCLEOTIDE SEQUENCE</scope>
</reference>
<dbReference type="PANTHER" id="PTHR11785:SF512">
    <property type="entry name" value="SOBREMESA, ISOFORM B"/>
    <property type="match status" value="1"/>
</dbReference>
<reference evidence="2" key="2">
    <citation type="journal article" date="2014" name="ISME J.">
        <title>Microbial stratification in low pH oxic and suboxic macroscopic growths along an acid mine drainage.</title>
        <authorList>
            <person name="Mendez-Garcia C."/>
            <person name="Mesa V."/>
            <person name="Sprenger R.R."/>
            <person name="Richter M."/>
            <person name="Diez M.S."/>
            <person name="Solano J."/>
            <person name="Bargiela R."/>
            <person name="Golyshina O.V."/>
            <person name="Manteca A."/>
            <person name="Ramos J.L."/>
            <person name="Gallego J.R."/>
            <person name="Llorente I."/>
            <person name="Martins Dos Santos V.A."/>
            <person name="Jensen O.N."/>
            <person name="Pelaez A.I."/>
            <person name="Sanchez J."/>
            <person name="Ferrer M."/>
        </authorList>
    </citation>
    <scope>NUCLEOTIDE SEQUENCE</scope>
</reference>
<dbReference type="Gene3D" id="1.20.1740.10">
    <property type="entry name" value="Amino acid/polyamine transporter I"/>
    <property type="match status" value="1"/>
</dbReference>
<dbReference type="AlphaFoldDB" id="T1C5U7"/>
<feature type="transmembrane region" description="Helical" evidence="1">
    <location>
        <begin position="44"/>
        <end position="62"/>
    </location>
</feature>
<keyword evidence="1" id="KW-0472">Membrane</keyword>
<feature type="transmembrane region" description="Helical" evidence="1">
    <location>
        <begin position="74"/>
        <end position="90"/>
    </location>
</feature>
<organism evidence="2">
    <name type="scientific">mine drainage metagenome</name>
    <dbReference type="NCBI Taxonomy" id="410659"/>
    <lineage>
        <taxon>unclassified sequences</taxon>
        <taxon>metagenomes</taxon>
        <taxon>ecological metagenomes</taxon>
    </lineage>
</organism>
<sequence>MLENDFAQLADRFILGIWPFYVLTVAGVYVLRRKRPDLPRPYRTWGYPVVPALFLLASLWMLGNSLLTDPRDTGVTLLVIVLGIPIYYIWRALTLRRAAAP</sequence>